<dbReference type="Proteomes" id="UP000276133">
    <property type="component" value="Unassembled WGS sequence"/>
</dbReference>
<dbReference type="EMBL" id="REGN01001213">
    <property type="protein sequence ID" value="RNA36208.1"/>
    <property type="molecule type" value="Genomic_DNA"/>
</dbReference>
<protein>
    <submittedName>
        <fullName evidence="1">Uncharacterized protein</fullName>
    </submittedName>
</protein>
<keyword evidence="2" id="KW-1185">Reference proteome</keyword>
<gene>
    <name evidence="1" type="ORF">BpHYR1_033697</name>
</gene>
<dbReference type="AlphaFoldDB" id="A0A3M7SL19"/>
<evidence type="ECO:0000313" key="1">
    <source>
        <dbReference type="EMBL" id="RNA36208.1"/>
    </source>
</evidence>
<comment type="caution">
    <text evidence="1">The sequence shown here is derived from an EMBL/GenBank/DDBJ whole genome shotgun (WGS) entry which is preliminary data.</text>
</comment>
<organism evidence="1 2">
    <name type="scientific">Brachionus plicatilis</name>
    <name type="common">Marine rotifer</name>
    <name type="synonym">Brachionus muelleri</name>
    <dbReference type="NCBI Taxonomy" id="10195"/>
    <lineage>
        <taxon>Eukaryota</taxon>
        <taxon>Metazoa</taxon>
        <taxon>Spiralia</taxon>
        <taxon>Gnathifera</taxon>
        <taxon>Rotifera</taxon>
        <taxon>Eurotatoria</taxon>
        <taxon>Monogononta</taxon>
        <taxon>Pseudotrocha</taxon>
        <taxon>Ploima</taxon>
        <taxon>Brachionidae</taxon>
        <taxon>Brachionus</taxon>
    </lineage>
</organism>
<proteinExistence type="predicted"/>
<evidence type="ECO:0000313" key="2">
    <source>
        <dbReference type="Proteomes" id="UP000276133"/>
    </source>
</evidence>
<name>A0A3M7SL19_BRAPC</name>
<accession>A0A3M7SL19</accession>
<sequence>MKILSTKLSVEFDSSKINLSKISSSKITSSRKIYSCILLTTDVRLRCSPKIITSEVLVNIREYCYVVTNMFSMNKKINL</sequence>
<reference evidence="1 2" key="1">
    <citation type="journal article" date="2018" name="Sci. Rep.">
        <title>Genomic signatures of local adaptation to the degree of environmental predictability in rotifers.</title>
        <authorList>
            <person name="Franch-Gras L."/>
            <person name="Hahn C."/>
            <person name="Garcia-Roger E.M."/>
            <person name="Carmona M.J."/>
            <person name="Serra M."/>
            <person name="Gomez A."/>
        </authorList>
    </citation>
    <scope>NUCLEOTIDE SEQUENCE [LARGE SCALE GENOMIC DNA]</scope>
    <source>
        <strain evidence="1">HYR1</strain>
    </source>
</reference>